<evidence type="ECO:0000256" key="1">
    <source>
        <dbReference type="ARBA" id="ARBA00005725"/>
    </source>
</evidence>
<name>A0A8H4SW21_9HYPO</name>
<accession>A0A8H4SW21</accession>
<sequence length="317" mass="34280">MAIIAVAGGTGGIGRALVEAIVARGKHEVKILSHKTNGVLATEIGSPILVVDYSSVDNLKNVLEDHDIHTVISALNTLPEGGVPPEVNLVRAAQASKTTRRFIPSNWGVPLVGENVEKLPSTGMKAQTIAELDKTDLEHTSFYVGFLTDFYGTPGIKTYMSPVIMVLDLVHNMAPIPGSGNTPVVFTHTFDVAKYVALALDLEKWEPGHHVVGDKLTWNEFVKIAEEAKGTKFKVVYDSIEDLQKGIVTELPGLTKALPYIPVPKEALLAFSAMFGLVFDDGTMNFDEETAINRKFPQVQPLKIKDAVQAAIKAAQV</sequence>
<evidence type="ECO:0000259" key="4">
    <source>
        <dbReference type="Pfam" id="PF05368"/>
    </source>
</evidence>
<protein>
    <recommendedName>
        <fullName evidence="4">NmrA-like domain-containing protein</fullName>
    </recommendedName>
</protein>
<keyword evidence="6" id="KW-1185">Reference proteome</keyword>
<reference evidence="5" key="1">
    <citation type="journal article" date="2020" name="BMC Genomics">
        <title>Correction to: Identification and distribution of gene clusters required for synthesis of sphingolipid metabolism inhibitors in diverse species of the filamentous fungus Fusarium.</title>
        <authorList>
            <person name="Kim H.S."/>
            <person name="Lohmar J.M."/>
            <person name="Busman M."/>
            <person name="Brown D.W."/>
            <person name="Naumann T.A."/>
            <person name="Divon H.H."/>
            <person name="Lysoe E."/>
            <person name="Uhlig S."/>
            <person name="Proctor R.H."/>
        </authorList>
    </citation>
    <scope>NUCLEOTIDE SEQUENCE</scope>
    <source>
        <strain evidence="5">NRRL 20472</strain>
    </source>
</reference>
<evidence type="ECO:0000313" key="6">
    <source>
        <dbReference type="Proteomes" id="UP000622797"/>
    </source>
</evidence>
<dbReference type="EMBL" id="JABEXW010001150">
    <property type="protein sequence ID" value="KAF4946630.1"/>
    <property type="molecule type" value="Genomic_DNA"/>
</dbReference>
<dbReference type="OrthoDB" id="419598at2759"/>
<evidence type="ECO:0000256" key="2">
    <source>
        <dbReference type="ARBA" id="ARBA00022857"/>
    </source>
</evidence>
<dbReference type="InterPro" id="IPR008030">
    <property type="entry name" value="NmrA-like"/>
</dbReference>
<feature type="domain" description="NmrA-like" evidence="4">
    <location>
        <begin position="4"/>
        <end position="275"/>
    </location>
</feature>
<keyword evidence="2" id="KW-0521">NADP</keyword>
<evidence type="ECO:0000313" key="5">
    <source>
        <dbReference type="EMBL" id="KAF4946630.1"/>
    </source>
</evidence>
<dbReference type="Gene3D" id="3.90.25.10">
    <property type="entry name" value="UDP-galactose 4-epimerase, domain 1"/>
    <property type="match status" value="1"/>
</dbReference>
<comment type="caution">
    <text evidence="5">The sequence shown here is derived from an EMBL/GenBank/DDBJ whole genome shotgun (WGS) entry which is preliminary data.</text>
</comment>
<dbReference type="GO" id="GO:0016491">
    <property type="term" value="F:oxidoreductase activity"/>
    <property type="evidence" value="ECO:0007669"/>
    <property type="project" value="UniProtKB-KW"/>
</dbReference>
<reference evidence="5" key="2">
    <citation type="submission" date="2020-05" db="EMBL/GenBank/DDBJ databases">
        <authorList>
            <person name="Kim H.-S."/>
            <person name="Proctor R.H."/>
            <person name="Brown D.W."/>
        </authorList>
    </citation>
    <scope>NUCLEOTIDE SEQUENCE</scope>
    <source>
        <strain evidence="5">NRRL 20472</strain>
    </source>
</reference>
<comment type="similarity">
    <text evidence="1">Belongs to the NmrA-type oxidoreductase family. Isoflavone reductase subfamily.</text>
</comment>
<dbReference type="Gene3D" id="3.40.50.720">
    <property type="entry name" value="NAD(P)-binding Rossmann-like Domain"/>
    <property type="match status" value="1"/>
</dbReference>
<dbReference type="PANTHER" id="PTHR47706:SF4">
    <property type="entry name" value="NMRA-LIKE DOMAIN-CONTAINING PROTEIN"/>
    <property type="match status" value="1"/>
</dbReference>
<organism evidence="5 6">
    <name type="scientific">Fusarium sarcochroum</name>
    <dbReference type="NCBI Taxonomy" id="1208366"/>
    <lineage>
        <taxon>Eukaryota</taxon>
        <taxon>Fungi</taxon>
        <taxon>Dikarya</taxon>
        <taxon>Ascomycota</taxon>
        <taxon>Pezizomycotina</taxon>
        <taxon>Sordariomycetes</taxon>
        <taxon>Hypocreomycetidae</taxon>
        <taxon>Hypocreales</taxon>
        <taxon>Nectriaceae</taxon>
        <taxon>Fusarium</taxon>
        <taxon>Fusarium lateritium species complex</taxon>
    </lineage>
</organism>
<evidence type="ECO:0000256" key="3">
    <source>
        <dbReference type="ARBA" id="ARBA00023002"/>
    </source>
</evidence>
<dbReference type="InterPro" id="IPR036291">
    <property type="entry name" value="NAD(P)-bd_dom_sf"/>
</dbReference>
<keyword evidence="3" id="KW-0560">Oxidoreductase</keyword>
<dbReference type="SUPFAM" id="SSF51735">
    <property type="entry name" value="NAD(P)-binding Rossmann-fold domains"/>
    <property type="match status" value="1"/>
</dbReference>
<dbReference type="PANTHER" id="PTHR47706">
    <property type="entry name" value="NMRA-LIKE FAMILY PROTEIN"/>
    <property type="match status" value="1"/>
</dbReference>
<dbReference type="InterPro" id="IPR051609">
    <property type="entry name" value="NmrA/Isoflavone_reductase-like"/>
</dbReference>
<proteinExistence type="inferred from homology"/>
<gene>
    <name evidence="5" type="ORF">FSARC_14148</name>
</gene>
<dbReference type="AlphaFoldDB" id="A0A8H4SW21"/>
<dbReference type="Proteomes" id="UP000622797">
    <property type="component" value="Unassembled WGS sequence"/>
</dbReference>
<dbReference type="Pfam" id="PF05368">
    <property type="entry name" value="NmrA"/>
    <property type="match status" value="1"/>
</dbReference>